<dbReference type="InterPro" id="IPR010921">
    <property type="entry name" value="Trp_repressor/repl_initiator"/>
</dbReference>
<dbReference type="InterPro" id="IPR009057">
    <property type="entry name" value="Homeodomain-like_sf"/>
</dbReference>
<accession>B5MF48</accession>
<dbReference type="AlphaFoldDB" id="B5MF48"/>
<name>B5MF48_STAAU</name>
<organism evidence="1">
    <name type="scientific">Staphylococcus aureus</name>
    <dbReference type="NCBI Taxonomy" id="1280"/>
    <lineage>
        <taxon>Bacteria</taxon>
        <taxon>Bacillati</taxon>
        <taxon>Bacillota</taxon>
        <taxon>Bacilli</taxon>
        <taxon>Bacillales</taxon>
        <taxon>Staphylococcaceae</taxon>
        <taxon>Staphylococcus</taxon>
    </lineage>
</organism>
<dbReference type="EMBL" id="AB373032">
    <property type="protein sequence ID" value="BAG71467.1"/>
    <property type="molecule type" value="Genomic_DNA"/>
</dbReference>
<dbReference type="PANTHER" id="PTHR33795">
    <property type="entry name" value="INSERTION ELEMENT IS150 PROTEIN INSJ"/>
    <property type="match status" value="1"/>
</dbReference>
<protein>
    <submittedName>
        <fullName evidence="1">Transposase IS3/IS911 homologue</fullName>
    </submittedName>
</protein>
<dbReference type="GO" id="GO:0006313">
    <property type="term" value="P:DNA transposition"/>
    <property type="evidence" value="ECO:0007669"/>
    <property type="project" value="InterPro"/>
</dbReference>
<dbReference type="GO" id="GO:0004803">
    <property type="term" value="F:transposase activity"/>
    <property type="evidence" value="ECO:0007669"/>
    <property type="project" value="InterPro"/>
</dbReference>
<dbReference type="PANTHER" id="PTHR33795:SF1">
    <property type="entry name" value="INSERTION ELEMENT IS150 PROTEIN INSJ"/>
    <property type="match status" value="1"/>
</dbReference>
<dbReference type="Gene3D" id="1.10.10.10">
    <property type="entry name" value="Winged helix-like DNA-binding domain superfamily/Winged helix DNA-binding domain"/>
    <property type="match status" value="1"/>
</dbReference>
<sequence>MKNKKHSFEFKIKVVNEYLNEAGGYKFLGKKHNVDPSLIRLWVRQYNTHGYQGLTKSLSNTQYTSEFKQAVLKYREENQLSYRETAEHFGIKHFFNNR</sequence>
<dbReference type="InterPro" id="IPR052057">
    <property type="entry name" value="IS150/IS1296_orfA-like"/>
</dbReference>
<dbReference type="Pfam" id="PF01527">
    <property type="entry name" value="HTH_Tnp_1"/>
    <property type="match status" value="1"/>
</dbReference>
<dbReference type="InterPro" id="IPR036388">
    <property type="entry name" value="WH-like_DNA-bd_sf"/>
</dbReference>
<dbReference type="InterPro" id="IPR002514">
    <property type="entry name" value="Transposase_8"/>
</dbReference>
<reference evidence="1" key="1">
    <citation type="journal article" date="2008" name="Antimicrob. Agents Chemother.">
        <title>Novel type of staphylococcal cassette chromosome mec in a methicillin-resistant Staphylococcus aureus strain isolated in Sweden.</title>
        <authorList>
            <person name="Berglund C."/>
            <person name="Ito T."/>
            <person name="Ikeda M."/>
            <person name="Ma X.X."/>
            <person name="Soderquist B."/>
            <person name="Hiramatsu K."/>
        </authorList>
    </citation>
    <scope>NUCLEOTIDE SEQUENCE</scope>
    <source>
        <strain evidence="1">JCSC6082</strain>
    </source>
</reference>
<dbReference type="SUPFAM" id="SSF48295">
    <property type="entry name" value="TrpR-like"/>
    <property type="match status" value="1"/>
</dbReference>
<dbReference type="SUPFAM" id="SSF46689">
    <property type="entry name" value="Homeodomain-like"/>
    <property type="match status" value="1"/>
</dbReference>
<gene>
    <name evidence="1" type="primary">tnp</name>
</gene>
<proteinExistence type="predicted"/>
<dbReference type="GO" id="GO:0043565">
    <property type="term" value="F:sequence-specific DNA binding"/>
    <property type="evidence" value="ECO:0007669"/>
    <property type="project" value="InterPro"/>
</dbReference>
<evidence type="ECO:0000313" key="1">
    <source>
        <dbReference type="EMBL" id="BAG71467.1"/>
    </source>
</evidence>